<feature type="region of interest" description="Disordered" evidence="7">
    <location>
        <begin position="214"/>
        <end position="235"/>
    </location>
</feature>
<dbReference type="PROSITE" id="PS50863">
    <property type="entry name" value="B3"/>
    <property type="match status" value="1"/>
</dbReference>
<evidence type="ECO:0000256" key="4">
    <source>
        <dbReference type="ARBA" id="ARBA00023163"/>
    </source>
</evidence>
<feature type="coiled-coil region" evidence="6">
    <location>
        <begin position="395"/>
        <end position="422"/>
    </location>
</feature>
<feature type="compositionally biased region" description="Basic residues" evidence="7">
    <location>
        <begin position="188"/>
        <end position="200"/>
    </location>
</feature>
<dbReference type="GO" id="GO:0003677">
    <property type="term" value="F:DNA binding"/>
    <property type="evidence" value="ECO:0007669"/>
    <property type="project" value="UniProtKB-KW"/>
</dbReference>
<comment type="caution">
    <text evidence="9">The sequence shown here is derived from an EMBL/GenBank/DDBJ whole genome shotgun (WGS) entry which is preliminary data.</text>
</comment>
<comment type="subcellular location">
    <subcellularLocation>
        <location evidence="1">Nucleus</location>
    </subcellularLocation>
</comment>
<protein>
    <recommendedName>
        <fullName evidence="8">TF-B3 domain-containing protein</fullName>
    </recommendedName>
</protein>
<dbReference type="Pfam" id="PF02362">
    <property type="entry name" value="B3"/>
    <property type="match status" value="1"/>
</dbReference>
<sequence>MKRKQKIPTSSAMVIKDYSPSKVVASPEKKNLRQTRSMTEGEKPKPLAEKQAEEIQSSLDPKFPSFVKLMLPSHVSGGFWLGFPSKFCSSSLPKTDTKVTLVDEEGEEYTANYLPRKLGLSGGWKGFAVAHKLVEGDALIFHLIKVPIFKVYIVRSHTSDGVDIALDLLQLECNTEGSDTGLGDARVKDKKNSKKRAQKRVKFHPSIVLGEDEKLDLPSEGSHQPGDRSSEEVIDSEVSEGIRSLGSINEFQEMRKLESFTITVNDLEIDSEIPEDIRSKYYELCRSQNTFLHKDLVPGWNSKLVVGMISEIVHLADVVRACKLSTPKEDLEAWEKSLKAFKQLGMNVGFLLSRLGKLLKMRSESEQAFDFVRYNEAMDGKNRVNGEITTLGMKILELRNNSMRLDKEIKTLKLQAEKQELAYKTEVSSPW</sequence>
<dbReference type="InterPro" id="IPR044837">
    <property type="entry name" value="REM16-like"/>
</dbReference>
<dbReference type="Gene3D" id="2.40.330.10">
    <property type="entry name" value="DNA-binding pseudobarrel domain"/>
    <property type="match status" value="1"/>
</dbReference>
<feature type="region of interest" description="Disordered" evidence="7">
    <location>
        <begin position="1"/>
        <end position="51"/>
    </location>
</feature>
<reference evidence="9" key="1">
    <citation type="submission" date="2022-03" db="EMBL/GenBank/DDBJ databases">
        <title>A functionally conserved STORR gene fusion in Papaver species that diverged 16.8 million years ago.</title>
        <authorList>
            <person name="Catania T."/>
        </authorList>
    </citation>
    <scope>NUCLEOTIDE SEQUENCE</scope>
    <source>
        <strain evidence="9">S-191538</strain>
    </source>
</reference>
<dbReference type="Proteomes" id="UP001177140">
    <property type="component" value="Unassembled WGS sequence"/>
</dbReference>
<dbReference type="PANTHER" id="PTHR31391:SF4">
    <property type="entry name" value="B3 DOMAIN-CONTAINING PROTEIN OS03G0184500"/>
    <property type="match status" value="1"/>
</dbReference>
<organism evidence="9 10">
    <name type="scientific">Papaver nudicaule</name>
    <name type="common">Iceland poppy</name>
    <dbReference type="NCBI Taxonomy" id="74823"/>
    <lineage>
        <taxon>Eukaryota</taxon>
        <taxon>Viridiplantae</taxon>
        <taxon>Streptophyta</taxon>
        <taxon>Embryophyta</taxon>
        <taxon>Tracheophyta</taxon>
        <taxon>Spermatophyta</taxon>
        <taxon>Magnoliopsida</taxon>
        <taxon>Ranunculales</taxon>
        <taxon>Papaveraceae</taxon>
        <taxon>Papaveroideae</taxon>
        <taxon>Papaver</taxon>
    </lineage>
</organism>
<keyword evidence="3" id="KW-0238">DNA-binding</keyword>
<dbReference type="GO" id="GO:0005634">
    <property type="term" value="C:nucleus"/>
    <property type="evidence" value="ECO:0007669"/>
    <property type="project" value="UniProtKB-SubCell"/>
</dbReference>
<dbReference type="CDD" id="cd10017">
    <property type="entry name" value="B3_DNA"/>
    <property type="match status" value="1"/>
</dbReference>
<evidence type="ECO:0000256" key="7">
    <source>
        <dbReference type="SAM" id="MobiDB-lite"/>
    </source>
</evidence>
<evidence type="ECO:0000313" key="10">
    <source>
        <dbReference type="Proteomes" id="UP001177140"/>
    </source>
</evidence>
<feature type="compositionally biased region" description="Basic and acidic residues" evidence="7">
    <location>
        <begin position="39"/>
        <end position="51"/>
    </location>
</feature>
<dbReference type="SMART" id="SM01019">
    <property type="entry name" value="B3"/>
    <property type="match status" value="1"/>
</dbReference>
<dbReference type="InterPro" id="IPR015300">
    <property type="entry name" value="DNA-bd_pseudobarrel_sf"/>
</dbReference>
<evidence type="ECO:0000313" key="9">
    <source>
        <dbReference type="EMBL" id="MCL7033024.1"/>
    </source>
</evidence>
<keyword evidence="2" id="KW-0805">Transcription regulation</keyword>
<evidence type="ECO:0000259" key="8">
    <source>
        <dbReference type="PROSITE" id="PS50863"/>
    </source>
</evidence>
<keyword evidence="5" id="KW-0539">Nucleus</keyword>
<name>A0AA41S4R9_PAPNU</name>
<dbReference type="AlphaFoldDB" id="A0AA41S4R9"/>
<feature type="domain" description="TF-B3" evidence="8">
    <location>
        <begin position="66"/>
        <end position="157"/>
    </location>
</feature>
<keyword evidence="4" id="KW-0804">Transcription</keyword>
<keyword evidence="10" id="KW-1185">Reference proteome</keyword>
<gene>
    <name evidence="9" type="ORF">MKW94_015123</name>
</gene>
<evidence type="ECO:0000256" key="6">
    <source>
        <dbReference type="SAM" id="Coils"/>
    </source>
</evidence>
<accession>A0AA41S4R9</accession>
<proteinExistence type="predicted"/>
<evidence type="ECO:0000256" key="3">
    <source>
        <dbReference type="ARBA" id="ARBA00023125"/>
    </source>
</evidence>
<dbReference type="PANTHER" id="PTHR31391">
    <property type="entry name" value="B3 DOMAIN-CONTAINING PROTEIN OS11G0197600-RELATED"/>
    <property type="match status" value="1"/>
</dbReference>
<dbReference type="InterPro" id="IPR003340">
    <property type="entry name" value="B3_DNA-bd"/>
</dbReference>
<feature type="region of interest" description="Disordered" evidence="7">
    <location>
        <begin position="180"/>
        <end position="200"/>
    </location>
</feature>
<dbReference type="EMBL" id="JAJJMA010129839">
    <property type="protein sequence ID" value="MCL7033024.1"/>
    <property type="molecule type" value="Genomic_DNA"/>
</dbReference>
<evidence type="ECO:0000256" key="2">
    <source>
        <dbReference type="ARBA" id="ARBA00023015"/>
    </source>
</evidence>
<evidence type="ECO:0000256" key="1">
    <source>
        <dbReference type="ARBA" id="ARBA00004123"/>
    </source>
</evidence>
<evidence type="ECO:0000256" key="5">
    <source>
        <dbReference type="ARBA" id="ARBA00023242"/>
    </source>
</evidence>
<dbReference type="SUPFAM" id="SSF101936">
    <property type="entry name" value="DNA-binding pseudobarrel domain"/>
    <property type="match status" value="1"/>
</dbReference>
<keyword evidence="6" id="KW-0175">Coiled coil</keyword>